<organism evidence="1 2">
    <name type="scientific">Dyella acidisoli</name>
    <dbReference type="NCBI Taxonomy" id="1867834"/>
    <lineage>
        <taxon>Bacteria</taxon>
        <taxon>Pseudomonadati</taxon>
        <taxon>Pseudomonadota</taxon>
        <taxon>Gammaproteobacteria</taxon>
        <taxon>Lysobacterales</taxon>
        <taxon>Rhodanobacteraceae</taxon>
        <taxon>Dyella</taxon>
    </lineage>
</organism>
<sequence>MLLNVLSVRAGRNCTLFAGVSNAARPWLGNCASVAATDPCQVACELVGMVPAVLTPRPEYM</sequence>
<evidence type="ECO:0000313" key="1">
    <source>
        <dbReference type="EMBL" id="GLQ91699.1"/>
    </source>
</evidence>
<keyword evidence="2" id="KW-1185">Reference proteome</keyword>
<accession>A0ABQ5XMR6</accession>
<dbReference type="Proteomes" id="UP001156670">
    <property type="component" value="Unassembled WGS sequence"/>
</dbReference>
<evidence type="ECO:0000313" key="2">
    <source>
        <dbReference type="Proteomes" id="UP001156670"/>
    </source>
</evidence>
<gene>
    <name evidence="1" type="ORF">GCM10007901_06490</name>
</gene>
<proteinExistence type="predicted"/>
<name>A0ABQ5XMR6_9GAMM</name>
<protein>
    <submittedName>
        <fullName evidence="1">Uncharacterized protein</fullName>
    </submittedName>
</protein>
<dbReference type="EMBL" id="BSOB01000005">
    <property type="protein sequence ID" value="GLQ91699.1"/>
    <property type="molecule type" value="Genomic_DNA"/>
</dbReference>
<comment type="caution">
    <text evidence="1">The sequence shown here is derived from an EMBL/GenBank/DDBJ whole genome shotgun (WGS) entry which is preliminary data.</text>
</comment>
<reference evidence="2" key="1">
    <citation type="journal article" date="2019" name="Int. J. Syst. Evol. Microbiol.">
        <title>The Global Catalogue of Microorganisms (GCM) 10K type strain sequencing project: providing services to taxonomists for standard genome sequencing and annotation.</title>
        <authorList>
            <consortium name="The Broad Institute Genomics Platform"/>
            <consortium name="The Broad Institute Genome Sequencing Center for Infectious Disease"/>
            <person name="Wu L."/>
            <person name="Ma J."/>
        </authorList>
    </citation>
    <scope>NUCLEOTIDE SEQUENCE [LARGE SCALE GENOMIC DNA]</scope>
    <source>
        <strain evidence="2">NBRC 111980</strain>
    </source>
</reference>